<feature type="compositionally biased region" description="Polar residues" evidence="1">
    <location>
        <begin position="35"/>
        <end position="47"/>
    </location>
</feature>
<evidence type="ECO:0000256" key="1">
    <source>
        <dbReference type="SAM" id="MobiDB-lite"/>
    </source>
</evidence>
<dbReference type="AlphaFoldDB" id="A0A843UVW4"/>
<evidence type="ECO:0000313" key="2">
    <source>
        <dbReference type="EMBL" id="MQL86736.1"/>
    </source>
</evidence>
<evidence type="ECO:0000313" key="3">
    <source>
        <dbReference type="Proteomes" id="UP000652761"/>
    </source>
</evidence>
<accession>A0A843UVW4</accession>
<sequence length="148" mass="17005">MFRNPDYSSRPSRSSGRRRDQEFHEILRDCFPWGGQSSTSRQTQAHIQIQGHRQEQLSEQIQNTPADVDTDEVISIHGEERSLLNDGGPANQATLPSSRATFQAMSDDAKYEIMQHWHLERINFMLEMRRQMAINAPPLARLAKEQSA</sequence>
<protein>
    <submittedName>
        <fullName evidence="2">Uncharacterized protein</fullName>
    </submittedName>
</protein>
<comment type="caution">
    <text evidence="2">The sequence shown here is derived from an EMBL/GenBank/DDBJ whole genome shotgun (WGS) entry which is preliminary data.</text>
</comment>
<proteinExistence type="predicted"/>
<keyword evidence="3" id="KW-1185">Reference proteome</keyword>
<dbReference type="Proteomes" id="UP000652761">
    <property type="component" value="Unassembled WGS sequence"/>
</dbReference>
<feature type="region of interest" description="Disordered" evidence="1">
    <location>
        <begin position="34"/>
        <end position="60"/>
    </location>
</feature>
<gene>
    <name evidence="2" type="ORF">Taro_019271</name>
</gene>
<feature type="region of interest" description="Disordered" evidence="1">
    <location>
        <begin position="1"/>
        <end position="21"/>
    </location>
</feature>
<name>A0A843UVW4_COLES</name>
<reference evidence="2" key="1">
    <citation type="submission" date="2017-07" db="EMBL/GenBank/DDBJ databases">
        <title>Taro Niue Genome Assembly and Annotation.</title>
        <authorList>
            <person name="Atibalentja N."/>
            <person name="Keating K."/>
            <person name="Fields C.J."/>
        </authorList>
    </citation>
    <scope>NUCLEOTIDE SEQUENCE</scope>
    <source>
        <strain evidence="2">Niue_2</strain>
        <tissue evidence="2">Leaf</tissue>
    </source>
</reference>
<organism evidence="2 3">
    <name type="scientific">Colocasia esculenta</name>
    <name type="common">Wild taro</name>
    <name type="synonym">Arum esculentum</name>
    <dbReference type="NCBI Taxonomy" id="4460"/>
    <lineage>
        <taxon>Eukaryota</taxon>
        <taxon>Viridiplantae</taxon>
        <taxon>Streptophyta</taxon>
        <taxon>Embryophyta</taxon>
        <taxon>Tracheophyta</taxon>
        <taxon>Spermatophyta</taxon>
        <taxon>Magnoliopsida</taxon>
        <taxon>Liliopsida</taxon>
        <taxon>Araceae</taxon>
        <taxon>Aroideae</taxon>
        <taxon>Colocasieae</taxon>
        <taxon>Colocasia</taxon>
    </lineage>
</organism>
<dbReference type="EMBL" id="NMUH01000923">
    <property type="protein sequence ID" value="MQL86736.1"/>
    <property type="molecule type" value="Genomic_DNA"/>
</dbReference>